<dbReference type="PANTHER" id="PTHR10000:SF8">
    <property type="entry name" value="HAD SUPERFAMILY HYDROLASE-LIKE, TYPE 3"/>
    <property type="match status" value="1"/>
</dbReference>
<dbReference type="SFLD" id="SFLDG01140">
    <property type="entry name" value="C2.B:_Phosphomannomutase_and_P"/>
    <property type="match status" value="1"/>
</dbReference>
<organism evidence="4 5">
    <name type="scientific">Wenyingzhuangia gilva</name>
    <dbReference type="NCBI Taxonomy" id="3057677"/>
    <lineage>
        <taxon>Bacteria</taxon>
        <taxon>Pseudomonadati</taxon>
        <taxon>Bacteroidota</taxon>
        <taxon>Flavobacteriia</taxon>
        <taxon>Flavobacteriales</taxon>
        <taxon>Flavobacteriaceae</taxon>
        <taxon>Wenyingzhuangia</taxon>
    </lineage>
</organism>
<evidence type="ECO:0000256" key="3">
    <source>
        <dbReference type="ARBA" id="ARBA00022842"/>
    </source>
</evidence>
<accession>A0ABT8VPK5</accession>
<dbReference type="InterPro" id="IPR023214">
    <property type="entry name" value="HAD_sf"/>
</dbReference>
<name>A0ABT8VPK5_9FLAO</name>
<protein>
    <submittedName>
        <fullName evidence="4">HAD-IIB family hydrolase</fullName>
    </submittedName>
</protein>
<dbReference type="EMBL" id="JAUMIT010000001">
    <property type="protein sequence ID" value="MDO3693909.1"/>
    <property type="molecule type" value="Genomic_DNA"/>
</dbReference>
<dbReference type="Pfam" id="PF08282">
    <property type="entry name" value="Hydrolase_3"/>
    <property type="match status" value="1"/>
</dbReference>
<reference evidence="4" key="1">
    <citation type="submission" date="2023-07" db="EMBL/GenBank/DDBJ databases">
        <title>Wenyingzhuangia sp. chi5 genome sequencing and assembly.</title>
        <authorList>
            <person name="Park S."/>
        </authorList>
    </citation>
    <scope>NUCLEOTIDE SEQUENCE</scope>
    <source>
        <strain evidence="4">Chi5</strain>
    </source>
</reference>
<dbReference type="SFLD" id="SFLDS00003">
    <property type="entry name" value="Haloacid_Dehalogenase"/>
    <property type="match status" value="1"/>
</dbReference>
<dbReference type="Gene3D" id="3.30.980.20">
    <property type="entry name" value="Putative mannosyl-3-phosphoglycerate phosphatase, domain 2"/>
    <property type="match status" value="1"/>
</dbReference>
<gene>
    <name evidence="4" type="ORF">QVZ41_03475</name>
</gene>
<dbReference type="NCBIfam" id="TIGR01486">
    <property type="entry name" value="HAD-SF-IIB-MPGP"/>
    <property type="match status" value="1"/>
</dbReference>
<evidence type="ECO:0000313" key="5">
    <source>
        <dbReference type="Proteomes" id="UP001168642"/>
    </source>
</evidence>
<sequence length="264" mass="30453">MDTIIFTDLDGTFLNHDDYSFEASKEARLAILKKEIPLVFTTSKTKIEVELLQKKVGIKEPFIVENGAALFVPKNYKGFDFSFLKEYQDYYILQLGVPYDQIMLFYNAYKSEFEMFGFSDMTDEEVMQYTGLPLESAKRSKERGFTEPFVMKDEFKVEELERLAKEYHLKITKGGRFYHLIGENQDKGKAVEKCVDLFQKMYQEKITSIGLGDGENDIPLLASVDIPIAIKNHEGSYVNLPTNKLQRSSYKGAKGWNEMILKNV</sequence>
<evidence type="ECO:0000313" key="4">
    <source>
        <dbReference type="EMBL" id="MDO3693909.1"/>
    </source>
</evidence>
<dbReference type="SFLD" id="SFLDG01142">
    <property type="entry name" value="C2.B.2:_Mannosyl-3-phosphoglyc"/>
    <property type="match status" value="1"/>
</dbReference>
<dbReference type="SUPFAM" id="SSF56784">
    <property type="entry name" value="HAD-like"/>
    <property type="match status" value="1"/>
</dbReference>
<evidence type="ECO:0000256" key="1">
    <source>
        <dbReference type="ARBA" id="ARBA00022723"/>
    </source>
</evidence>
<dbReference type="InterPro" id="IPR036412">
    <property type="entry name" value="HAD-like_sf"/>
</dbReference>
<dbReference type="Proteomes" id="UP001168642">
    <property type="component" value="Unassembled WGS sequence"/>
</dbReference>
<dbReference type="InterPro" id="IPR006381">
    <property type="entry name" value="HAD-SF-IIB-MPGP"/>
</dbReference>
<evidence type="ECO:0000256" key="2">
    <source>
        <dbReference type="ARBA" id="ARBA00022801"/>
    </source>
</evidence>
<dbReference type="PANTHER" id="PTHR10000">
    <property type="entry name" value="PHOSPHOSERINE PHOSPHATASE"/>
    <property type="match status" value="1"/>
</dbReference>
<comment type="caution">
    <text evidence="4">The sequence shown here is derived from an EMBL/GenBank/DDBJ whole genome shotgun (WGS) entry which is preliminary data.</text>
</comment>
<dbReference type="InterPro" id="IPR006379">
    <property type="entry name" value="HAD-SF_hydro_IIB"/>
</dbReference>
<keyword evidence="3" id="KW-0460">Magnesium</keyword>
<keyword evidence="1" id="KW-0479">Metal-binding</keyword>
<keyword evidence="5" id="KW-1185">Reference proteome</keyword>
<dbReference type="GO" id="GO:0016787">
    <property type="term" value="F:hydrolase activity"/>
    <property type="evidence" value="ECO:0007669"/>
    <property type="project" value="UniProtKB-KW"/>
</dbReference>
<dbReference type="NCBIfam" id="TIGR01484">
    <property type="entry name" value="HAD-SF-IIB"/>
    <property type="match status" value="1"/>
</dbReference>
<proteinExistence type="predicted"/>
<dbReference type="Gene3D" id="3.40.50.1000">
    <property type="entry name" value="HAD superfamily/HAD-like"/>
    <property type="match status" value="1"/>
</dbReference>
<keyword evidence="2 4" id="KW-0378">Hydrolase</keyword>
<dbReference type="RefSeq" id="WP_302883155.1">
    <property type="nucleotide sequence ID" value="NZ_JAUMIT010000001.1"/>
</dbReference>